<protein>
    <submittedName>
        <fullName evidence="1">5231_t:CDS:1</fullName>
    </submittedName>
</protein>
<organism evidence="1 2">
    <name type="scientific">Scutellospora calospora</name>
    <dbReference type="NCBI Taxonomy" id="85575"/>
    <lineage>
        <taxon>Eukaryota</taxon>
        <taxon>Fungi</taxon>
        <taxon>Fungi incertae sedis</taxon>
        <taxon>Mucoromycota</taxon>
        <taxon>Glomeromycotina</taxon>
        <taxon>Glomeromycetes</taxon>
        <taxon>Diversisporales</taxon>
        <taxon>Gigasporaceae</taxon>
        <taxon>Scutellospora</taxon>
    </lineage>
</organism>
<comment type="caution">
    <text evidence="1">The sequence shown here is derived from an EMBL/GenBank/DDBJ whole genome shotgun (WGS) entry which is preliminary data.</text>
</comment>
<proteinExistence type="predicted"/>
<dbReference type="EMBL" id="CAJVPM010000489">
    <property type="protein sequence ID" value="CAG8445494.1"/>
    <property type="molecule type" value="Genomic_DNA"/>
</dbReference>
<sequence>MNQLVKPKLFIAPELLLYIEVFQVYREFQSMLYSLSFIIYDNYFDLNEENNLLLLELQYISVDQSNQIETEDNNNETRNIIHWCFEYEYSGNLKQNIILIILKLNKYLQKKHSTYSNAILATKKTKQKIYINKLIEEHNYSLIPYHEEFALSLQ</sequence>
<evidence type="ECO:0000313" key="1">
    <source>
        <dbReference type="EMBL" id="CAG8445494.1"/>
    </source>
</evidence>
<keyword evidence="2" id="KW-1185">Reference proteome</keyword>
<accession>A0ACA9K0D4</accession>
<dbReference type="Proteomes" id="UP000789860">
    <property type="component" value="Unassembled WGS sequence"/>
</dbReference>
<gene>
    <name evidence="1" type="ORF">SCALOS_LOCUS899</name>
</gene>
<name>A0ACA9K0D4_9GLOM</name>
<reference evidence="1" key="1">
    <citation type="submission" date="2021-06" db="EMBL/GenBank/DDBJ databases">
        <authorList>
            <person name="Kallberg Y."/>
            <person name="Tangrot J."/>
            <person name="Rosling A."/>
        </authorList>
    </citation>
    <scope>NUCLEOTIDE SEQUENCE</scope>
    <source>
        <strain evidence="1">AU212A</strain>
    </source>
</reference>
<evidence type="ECO:0000313" key="2">
    <source>
        <dbReference type="Proteomes" id="UP000789860"/>
    </source>
</evidence>